<gene>
    <name evidence="1" type="ORF">Patl1_00202</name>
</gene>
<proteinExistence type="predicted"/>
<accession>A0ACC1C6R2</accession>
<keyword evidence="2" id="KW-1185">Reference proteome</keyword>
<name>A0ACC1C6R2_9ROSI</name>
<comment type="caution">
    <text evidence="1">The sequence shown here is derived from an EMBL/GenBank/DDBJ whole genome shotgun (WGS) entry which is preliminary data.</text>
</comment>
<evidence type="ECO:0000313" key="1">
    <source>
        <dbReference type="EMBL" id="KAJ0111535.1"/>
    </source>
</evidence>
<sequence>MSVQGPTTKSLLETYPINIYVFIFATIIFGFAFVRAFTNFSQSQFLSVSGFITGSLSLVSLACIIVPHWFAYTFFILWVFGSSFVVYLYATEIRETYNWLLQKSKKICEKINNLWRG</sequence>
<organism evidence="1 2">
    <name type="scientific">Pistacia atlantica</name>
    <dbReference type="NCBI Taxonomy" id="434234"/>
    <lineage>
        <taxon>Eukaryota</taxon>
        <taxon>Viridiplantae</taxon>
        <taxon>Streptophyta</taxon>
        <taxon>Embryophyta</taxon>
        <taxon>Tracheophyta</taxon>
        <taxon>Spermatophyta</taxon>
        <taxon>Magnoliopsida</taxon>
        <taxon>eudicotyledons</taxon>
        <taxon>Gunneridae</taxon>
        <taxon>Pentapetalae</taxon>
        <taxon>rosids</taxon>
        <taxon>malvids</taxon>
        <taxon>Sapindales</taxon>
        <taxon>Anacardiaceae</taxon>
        <taxon>Pistacia</taxon>
    </lineage>
</organism>
<dbReference type="EMBL" id="CM047897">
    <property type="protein sequence ID" value="KAJ0111535.1"/>
    <property type="molecule type" value="Genomic_DNA"/>
</dbReference>
<protein>
    <submittedName>
        <fullName evidence="1">Uncharacterized protein</fullName>
    </submittedName>
</protein>
<evidence type="ECO:0000313" key="2">
    <source>
        <dbReference type="Proteomes" id="UP001164250"/>
    </source>
</evidence>
<dbReference type="Proteomes" id="UP001164250">
    <property type="component" value="Chromosome 1"/>
</dbReference>
<reference evidence="2" key="1">
    <citation type="journal article" date="2023" name="G3 (Bethesda)">
        <title>Genome assembly and association tests identify interacting loci associated with vigor, precocity, and sex in interspecific pistachio rootstocks.</title>
        <authorList>
            <person name="Palmer W."/>
            <person name="Jacygrad E."/>
            <person name="Sagayaradj S."/>
            <person name="Cavanaugh K."/>
            <person name="Han R."/>
            <person name="Bertier L."/>
            <person name="Beede B."/>
            <person name="Kafkas S."/>
            <person name="Golino D."/>
            <person name="Preece J."/>
            <person name="Michelmore R."/>
        </authorList>
    </citation>
    <scope>NUCLEOTIDE SEQUENCE [LARGE SCALE GENOMIC DNA]</scope>
</reference>